<sequence>MRPESPQPRTRWLITLPRELHKAGTQLPRKGQLGHHTRVTWGFKKYKRGSFPETPLLNAQAPARVVLAVVLDLPMALVLTEMPCLMTRGPSLLQLAESCWVGMSFPRCCSRSTEVGDSRGIWRHTW</sequence>
<evidence type="ECO:0000313" key="1">
    <source>
        <dbReference type="EMBL" id="KAH6616961.1"/>
    </source>
</evidence>
<reference evidence="1 2" key="1">
    <citation type="journal article" date="2021" name="Nat. Commun.">
        <title>Genetic determinants of endophytism in the Arabidopsis root mycobiome.</title>
        <authorList>
            <person name="Mesny F."/>
            <person name="Miyauchi S."/>
            <person name="Thiergart T."/>
            <person name="Pickel B."/>
            <person name="Atanasova L."/>
            <person name="Karlsson M."/>
            <person name="Huettel B."/>
            <person name="Barry K.W."/>
            <person name="Haridas S."/>
            <person name="Chen C."/>
            <person name="Bauer D."/>
            <person name="Andreopoulos W."/>
            <person name="Pangilinan J."/>
            <person name="LaButti K."/>
            <person name="Riley R."/>
            <person name="Lipzen A."/>
            <person name="Clum A."/>
            <person name="Drula E."/>
            <person name="Henrissat B."/>
            <person name="Kohler A."/>
            <person name="Grigoriev I.V."/>
            <person name="Martin F.M."/>
            <person name="Hacquard S."/>
        </authorList>
    </citation>
    <scope>NUCLEOTIDE SEQUENCE [LARGE SCALE GENOMIC DNA]</scope>
    <source>
        <strain evidence="1 2">MPI-SDFR-AT-0079</strain>
    </source>
</reference>
<protein>
    <submittedName>
        <fullName evidence="1">Uncharacterized protein</fullName>
    </submittedName>
</protein>
<dbReference type="Proteomes" id="UP000724584">
    <property type="component" value="Unassembled WGS sequence"/>
</dbReference>
<gene>
    <name evidence="1" type="ORF">F5144DRAFT_378840</name>
</gene>
<comment type="caution">
    <text evidence="1">The sequence shown here is derived from an EMBL/GenBank/DDBJ whole genome shotgun (WGS) entry which is preliminary data.</text>
</comment>
<organism evidence="1 2">
    <name type="scientific">Chaetomium tenue</name>
    <dbReference type="NCBI Taxonomy" id="1854479"/>
    <lineage>
        <taxon>Eukaryota</taxon>
        <taxon>Fungi</taxon>
        <taxon>Dikarya</taxon>
        <taxon>Ascomycota</taxon>
        <taxon>Pezizomycotina</taxon>
        <taxon>Sordariomycetes</taxon>
        <taxon>Sordariomycetidae</taxon>
        <taxon>Sordariales</taxon>
        <taxon>Chaetomiaceae</taxon>
        <taxon>Chaetomium</taxon>
    </lineage>
</organism>
<keyword evidence="2" id="KW-1185">Reference proteome</keyword>
<evidence type="ECO:0000313" key="2">
    <source>
        <dbReference type="Proteomes" id="UP000724584"/>
    </source>
</evidence>
<dbReference type="EMBL" id="JAGIZQ010000007">
    <property type="protein sequence ID" value="KAH6616961.1"/>
    <property type="molecule type" value="Genomic_DNA"/>
</dbReference>
<accession>A0ACB7NUD0</accession>
<name>A0ACB7NUD0_9PEZI</name>
<proteinExistence type="predicted"/>